<evidence type="ECO:0000256" key="7">
    <source>
        <dbReference type="ARBA" id="ARBA00023601"/>
    </source>
</evidence>
<dbReference type="InterPro" id="IPR047207">
    <property type="entry name" value="SPASM_anSME"/>
</dbReference>
<dbReference type="InterPro" id="IPR023867">
    <property type="entry name" value="Sulphatase_maturase_rSAM"/>
</dbReference>
<keyword evidence="6" id="KW-0411">Iron-sulfur</keyword>
<organism evidence="9">
    <name type="scientific">Caldithrix abyssi</name>
    <dbReference type="NCBI Taxonomy" id="187145"/>
    <lineage>
        <taxon>Bacteria</taxon>
        <taxon>Pseudomonadati</taxon>
        <taxon>Calditrichota</taxon>
        <taxon>Calditrichia</taxon>
        <taxon>Calditrichales</taxon>
        <taxon>Calditrichaceae</taxon>
        <taxon>Caldithrix</taxon>
    </lineage>
</organism>
<dbReference type="SFLD" id="SFLDS00029">
    <property type="entry name" value="Radical_SAM"/>
    <property type="match status" value="1"/>
</dbReference>
<dbReference type="GO" id="GO:0016491">
    <property type="term" value="F:oxidoreductase activity"/>
    <property type="evidence" value="ECO:0007669"/>
    <property type="project" value="InterPro"/>
</dbReference>
<dbReference type="EMBL" id="DRLD01000283">
    <property type="protein sequence ID" value="HED11089.1"/>
    <property type="molecule type" value="Genomic_DNA"/>
</dbReference>
<keyword evidence="5" id="KW-0408">Iron</keyword>
<dbReference type="SFLD" id="SFLDG01072">
    <property type="entry name" value="dehydrogenase_like"/>
    <property type="match status" value="1"/>
</dbReference>
<dbReference type="Pfam" id="PF04055">
    <property type="entry name" value="Radical_SAM"/>
    <property type="match status" value="1"/>
</dbReference>
<evidence type="ECO:0000256" key="3">
    <source>
        <dbReference type="ARBA" id="ARBA00022691"/>
    </source>
</evidence>
<dbReference type="Gene3D" id="3.10.450.50">
    <property type="match status" value="1"/>
</dbReference>
<evidence type="ECO:0000256" key="4">
    <source>
        <dbReference type="ARBA" id="ARBA00022723"/>
    </source>
</evidence>
<dbReference type="InterPro" id="IPR013785">
    <property type="entry name" value="Aldolase_TIM"/>
</dbReference>
<dbReference type="CDD" id="cd01335">
    <property type="entry name" value="Radical_SAM"/>
    <property type="match status" value="1"/>
</dbReference>
<accession>A0A7V1LN44</accession>
<evidence type="ECO:0000256" key="2">
    <source>
        <dbReference type="ARBA" id="ARBA00022485"/>
    </source>
</evidence>
<dbReference type="CDD" id="cd21120">
    <property type="entry name" value="SPASM_anSME"/>
    <property type="match status" value="1"/>
</dbReference>
<proteinExistence type="inferred from homology"/>
<dbReference type="InterPro" id="IPR058240">
    <property type="entry name" value="rSAM_sf"/>
</dbReference>
<evidence type="ECO:0000313" key="9">
    <source>
        <dbReference type="EMBL" id="HED11089.1"/>
    </source>
</evidence>
<dbReference type="Proteomes" id="UP000886005">
    <property type="component" value="Unassembled WGS sequence"/>
</dbReference>
<evidence type="ECO:0000256" key="5">
    <source>
        <dbReference type="ARBA" id="ARBA00023004"/>
    </source>
</evidence>
<name>A0A7V1LN44_CALAY</name>
<dbReference type="GO" id="GO:0046872">
    <property type="term" value="F:metal ion binding"/>
    <property type="evidence" value="ECO:0007669"/>
    <property type="project" value="UniProtKB-KW"/>
</dbReference>
<dbReference type="SUPFAM" id="SSF103642">
    <property type="entry name" value="Sec-C motif"/>
    <property type="match status" value="1"/>
</dbReference>
<gene>
    <name evidence="9" type="ORF">ENJ10_10405</name>
</gene>
<feature type="domain" description="Radical SAM core" evidence="8">
    <location>
        <begin position="10"/>
        <end position="241"/>
    </location>
</feature>
<sequence length="448" mass="50191">MEKQNHALHVEEKRPFHVIAKPGGAICNLDCGYCFYLEKEKLYPQTRKWAMPPDILERFIKQKIESDDAPTVHFAWQGGEPTLLGVDFFRRVVSLQKKYAGEKKIENGFQTNGVLLNDEWCAFFRENDFLIGLSVDGPRHVHDRYRVDKGQKPTFDKVMKGLEILKRHGVAFNTLTVVHRDNAAFPVEIYEFLRESGSIYMQFIPIVEPASGGKAPVTEWSVTPEQWGDFLTTVFDVWVMRDVSRVYVQLFDVALGRWLGLPSALCLFAEQCGDALAIEHNGDLYACDHYVSPQYKLGNIAGQSLLSMVNSARQRQFGRDKSETLPETCRQCEVLFACNGECPKNRLGQASGGEEGLNYLCAGYKKFFRHIDPYMRFMAGELAAGRPPANVMAWAAERAGGFAARRVGANDPCPCGSGLKYKKCCMKYKTTSAKGADGGAGVEYGKVN</sequence>
<evidence type="ECO:0000259" key="8">
    <source>
        <dbReference type="PROSITE" id="PS51918"/>
    </source>
</evidence>
<dbReference type="GO" id="GO:0051539">
    <property type="term" value="F:4 iron, 4 sulfur cluster binding"/>
    <property type="evidence" value="ECO:0007669"/>
    <property type="project" value="UniProtKB-KW"/>
</dbReference>
<dbReference type="Pfam" id="PF13186">
    <property type="entry name" value="SPASM"/>
    <property type="match status" value="1"/>
</dbReference>
<dbReference type="NCBIfam" id="TIGR03942">
    <property type="entry name" value="sulfatase_rSAM"/>
    <property type="match status" value="1"/>
</dbReference>
<dbReference type="InterPro" id="IPR004027">
    <property type="entry name" value="SEC_C_motif"/>
</dbReference>
<dbReference type="Gene3D" id="3.20.20.70">
    <property type="entry name" value="Aldolase class I"/>
    <property type="match status" value="1"/>
</dbReference>
<comment type="similarity">
    <text evidence="7">Belongs to the radical SAM superfamily. Anaerobic sulfatase-maturating enzyme family.</text>
</comment>
<dbReference type="NCBIfam" id="NF010308">
    <property type="entry name" value="PRK13745.1"/>
    <property type="match status" value="1"/>
</dbReference>
<keyword evidence="4" id="KW-0479">Metal-binding</keyword>
<dbReference type="AlphaFoldDB" id="A0A7V1LN44"/>
<dbReference type="NCBIfam" id="TIGR04085">
    <property type="entry name" value="rSAM_more_4Fe4S"/>
    <property type="match status" value="1"/>
</dbReference>
<comment type="cofactor">
    <cofactor evidence="1">
        <name>[4Fe-4S] cluster</name>
        <dbReference type="ChEBI" id="CHEBI:49883"/>
    </cofactor>
</comment>
<dbReference type="SFLD" id="SFLDF00285">
    <property type="entry name" value="anaerobic_Ser-type_sulfatase-m"/>
    <property type="match status" value="1"/>
</dbReference>
<comment type="caution">
    <text evidence="9">The sequence shown here is derived from an EMBL/GenBank/DDBJ whole genome shotgun (WGS) entry which is preliminary data.</text>
</comment>
<dbReference type="PANTHER" id="PTHR43273:SF3">
    <property type="entry name" value="ANAEROBIC SULFATASE-MATURATING ENZYME HOMOLOG ASLB-RELATED"/>
    <property type="match status" value="1"/>
</dbReference>
<dbReference type="InterPro" id="IPR023885">
    <property type="entry name" value="4Fe4S-binding_SPASM_dom"/>
</dbReference>
<evidence type="ECO:0000256" key="1">
    <source>
        <dbReference type="ARBA" id="ARBA00001966"/>
    </source>
</evidence>
<dbReference type="SUPFAM" id="SSF102114">
    <property type="entry name" value="Radical SAM enzymes"/>
    <property type="match status" value="1"/>
</dbReference>
<keyword evidence="3" id="KW-0949">S-adenosyl-L-methionine</keyword>
<dbReference type="SFLD" id="SFLDG01384">
    <property type="entry name" value="thioether_bond_formation_requi"/>
    <property type="match status" value="1"/>
</dbReference>
<keyword evidence="2" id="KW-0004">4Fe-4S</keyword>
<dbReference type="PROSITE" id="PS51918">
    <property type="entry name" value="RADICAL_SAM"/>
    <property type="match status" value="1"/>
</dbReference>
<dbReference type="SFLD" id="SFLDG01386">
    <property type="entry name" value="main_SPASM_domain-containing"/>
    <property type="match status" value="1"/>
</dbReference>
<dbReference type="SFLD" id="SFLDG01067">
    <property type="entry name" value="SPASM/twitch_domain_containing"/>
    <property type="match status" value="1"/>
</dbReference>
<evidence type="ECO:0000256" key="6">
    <source>
        <dbReference type="ARBA" id="ARBA00023014"/>
    </source>
</evidence>
<reference evidence="9" key="1">
    <citation type="journal article" date="2020" name="mSystems">
        <title>Genome- and Community-Level Interaction Insights into Carbon Utilization and Element Cycling Functions of Hydrothermarchaeota in Hydrothermal Sediment.</title>
        <authorList>
            <person name="Zhou Z."/>
            <person name="Liu Y."/>
            <person name="Xu W."/>
            <person name="Pan J."/>
            <person name="Luo Z.H."/>
            <person name="Li M."/>
        </authorList>
    </citation>
    <scope>NUCLEOTIDE SEQUENCE [LARGE SCALE GENOMIC DNA]</scope>
    <source>
        <strain evidence="9">HyVt-456</strain>
    </source>
</reference>
<dbReference type="PANTHER" id="PTHR43273">
    <property type="entry name" value="ANAEROBIC SULFATASE-MATURATING ENZYME HOMOLOG ASLB-RELATED"/>
    <property type="match status" value="1"/>
</dbReference>
<dbReference type="Pfam" id="PF02810">
    <property type="entry name" value="SEC-C"/>
    <property type="match status" value="1"/>
</dbReference>
<protein>
    <submittedName>
        <fullName evidence="9">Anaerobic sulfatase maturase</fullName>
    </submittedName>
</protein>
<dbReference type="InterPro" id="IPR007197">
    <property type="entry name" value="rSAM"/>
</dbReference>
<dbReference type="InterPro" id="IPR034491">
    <property type="entry name" value="Anaerob_Ser_sulfatase-maturase"/>
</dbReference>